<dbReference type="Pfam" id="PF12728">
    <property type="entry name" value="HTH_17"/>
    <property type="match status" value="1"/>
</dbReference>
<dbReference type="Proteomes" id="UP000244052">
    <property type="component" value="Unassembled WGS sequence"/>
</dbReference>
<sequence length="77" mass="8838">MKTGHLLILTLDELAAYLKIGKRALYRLAAKGEIDQWIADQTQASTNKEVMRKRAQQKSAEQDLSKPRDVRLNRRTS</sequence>
<dbReference type="GeneID" id="300418509"/>
<dbReference type="GO" id="GO:0003677">
    <property type="term" value="F:DNA binding"/>
    <property type="evidence" value="ECO:0007669"/>
    <property type="project" value="UniProtKB-KW"/>
</dbReference>
<feature type="compositionally biased region" description="Basic and acidic residues" evidence="1">
    <location>
        <begin position="60"/>
        <end position="77"/>
    </location>
</feature>
<feature type="region of interest" description="Disordered" evidence="1">
    <location>
        <begin position="46"/>
        <end position="77"/>
    </location>
</feature>
<evidence type="ECO:0000256" key="1">
    <source>
        <dbReference type="SAM" id="MobiDB-lite"/>
    </source>
</evidence>
<keyword evidence="4" id="KW-1185">Reference proteome</keyword>
<evidence type="ECO:0000259" key="2">
    <source>
        <dbReference type="Pfam" id="PF12728"/>
    </source>
</evidence>
<protein>
    <submittedName>
        <fullName evidence="3">DNA-binding protein</fullName>
    </submittedName>
</protein>
<evidence type="ECO:0000313" key="3">
    <source>
        <dbReference type="EMBL" id="PTU80709.1"/>
    </source>
</evidence>
<reference evidence="3 4" key="1">
    <citation type="submission" date="2018-04" db="EMBL/GenBank/DDBJ databases">
        <title>Pseudomonas sp. nov., isolated from mangrove soil.</title>
        <authorList>
            <person name="Chen C."/>
        </authorList>
    </citation>
    <scope>NUCLEOTIDE SEQUENCE [LARGE SCALE GENOMIC DNA]</scope>
    <source>
        <strain evidence="3 4">JCM 14246</strain>
    </source>
</reference>
<comment type="caution">
    <text evidence="3">The sequence shown here is derived from an EMBL/GenBank/DDBJ whole genome shotgun (WGS) entry which is preliminary data.</text>
</comment>
<gene>
    <name evidence="3" type="ORF">DBO86_01895</name>
</gene>
<accession>A0A2T5PSI5</accession>
<dbReference type="InterPro" id="IPR041657">
    <property type="entry name" value="HTH_17"/>
</dbReference>
<evidence type="ECO:0000313" key="4">
    <source>
        <dbReference type="Proteomes" id="UP000244052"/>
    </source>
</evidence>
<keyword evidence="3" id="KW-0238">DNA-binding</keyword>
<feature type="domain" description="Helix-turn-helix" evidence="2">
    <location>
        <begin position="9"/>
        <end position="34"/>
    </location>
</feature>
<proteinExistence type="predicted"/>
<dbReference type="EMBL" id="QASO01000010">
    <property type="protein sequence ID" value="PTU80709.1"/>
    <property type="molecule type" value="Genomic_DNA"/>
</dbReference>
<name>A0A2T5PSI5_ECTOL</name>
<dbReference type="AlphaFoldDB" id="A0A2T5PSI5"/>
<dbReference type="RefSeq" id="WP_104727630.1">
    <property type="nucleotide sequence ID" value="NZ_CAJQNA010000033.1"/>
</dbReference>
<organism evidence="3 4">
    <name type="scientific">Ectopseudomonas oleovorans</name>
    <name type="common">Pseudomonas oleovorans</name>
    <dbReference type="NCBI Taxonomy" id="301"/>
    <lineage>
        <taxon>Bacteria</taxon>
        <taxon>Pseudomonadati</taxon>
        <taxon>Pseudomonadota</taxon>
        <taxon>Gammaproteobacteria</taxon>
        <taxon>Pseudomonadales</taxon>
        <taxon>Pseudomonadaceae</taxon>
        <taxon>Ectopseudomonas</taxon>
    </lineage>
</organism>